<comment type="catalytic activity">
    <reaction evidence="1">
        <text>ATP + protein L-histidine = ADP + protein N-phospho-L-histidine.</text>
        <dbReference type="EC" id="2.7.13.3"/>
    </reaction>
</comment>
<dbReference type="EC" id="2.7.13.3" evidence="2"/>
<dbReference type="EMBL" id="CP073249">
    <property type="protein sequence ID" value="QUF03499.1"/>
    <property type="molecule type" value="Genomic_DNA"/>
</dbReference>
<evidence type="ECO:0000256" key="6">
    <source>
        <dbReference type="ARBA" id="ARBA00022777"/>
    </source>
</evidence>
<evidence type="ECO:0000256" key="5">
    <source>
        <dbReference type="ARBA" id="ARBA00022741"/>
    </source>
</evidence>
<dbReference type="Gene3D" id="1.20.5.1930">
    <property type="match status" value="1"/>
</dbReference>
<evidence type="ECO:0000313" key="12">
    <source>
        <dbReference type="Proteomes" id="UP000677152"/>
    </source>
</evidence>
<accession>A0AA45R383</accession>
<reference evidence="11" key="1">
    <citation type="submission" date="2021-04" db="EMBL/GenBank/DDBJ databases">
        <title>Genomic sequence of Actinosynnema pretiosum subsp. pretiosum ATCC 31280 (C-14919).</title>
        <authorList>
            <person name="Bai L."/>
            <person name="Wang X."/>
            <person name="Xiao Y."/>
        </authorList>
    </citation>
    <scope>NUCLEOTIDE SEQUENCE</scope>
    <source>
        <strain evidence="11">ATCC 31280</strain>
    </source>
</reference>
<evidence type="ECO:0000256" key="8">
    <source>
        <dbReference type="ARBA" id="ARBA00023012"/>
    </source>
</evidence>
<feature type="transmembrane region" description="Helical" evidence="9">
    <location>
        <begin position="180"/>
        <end position="199"/>
    </location>
</feature>
<dbReference type="Proteomes" id="UP000677152">
    <property type="component" value="Chromosome"/>
</dbReference>
<dbReference type="SUPFAM" id="SSF55874">
    <property type="entry name" value="ATPase domain of HSP90 chaperone/DNA topoisomerase II/histidine kinase"/>
    <property type="match status" value="1"/>
</dbReference>
<evidence type="ECO:0000313" key="11">
    <source>
        <dbReference type="EMBL" id="QUF03499.1"/>
    </source>
</evidence>
<dbReference type="CDD" id="cd16917">
    <property type="entry name" value="HATPase_UhpB-NarQ-NarX-like"/>
    <property type="match status" value="1"/>
</dbReference>
<keyword evidence="4" id="KW-0808">Transferase</keyword>
<proteinExistence type="predicted"/>
<evidence type="ECO:0000256" key="4">
    <source>
        <dbReference type="ARBA" id="ARBA00022679"/>
    </source>
</evidence>
<evidence type="ECO:0000256" key="7">
    <source>
        <dbReference type="ARBA" id="ARBA00022840"/>
    </source>
</evidence>
<dbReference type="Pfam" id="PF07730">
    <property type="entry name" value="HisKA_3"/>
    <property type="match status" value="1"/>
</dbReference>
<dbReference type="Gene3D" id="3.30.565.10">
    <property type="entry name" value="Histidine kinase-like ATPase, C-terminal domain"/>
    <property type="match status" value="1"/>
</dbReference>
<dbReference type="GO" id="GO:0005524">
    <property type="term" value="F:ATP binding"/>
    <property type="evidence" value="ECO:0007669"/>
    <property type="project" value="UniProtKB-KW"/>
</dbReference>
<dbReference type="AlphaFoldDB" id="A0AA45R383"/>
<keyword evidence="6 11" id="KW-0418">Kinase</keyword>
<evidence type="ECO:0000256" key="2">
    <source>
        <dbReference type="ARBA" id="ARBA00012438"/>
    </source>
</evidence>
<dbReference type="GO" id="GO:0046983">
    <property type="term" value="F:protein dimerization activity"/>
    <property type="evidence" value="ECO:0007669"/>
    <property type="project" value="InterPro"/>
</dbReference>
<sequence>MPSATAVRFGDGGFGAERFGAEGFGAWGARAGAGRAGARRGWGARARVGLRARWAALRALVGPRGHLVLDVAAVAVAALDVWLRVLPEAEGYSRVLSGVAVLAVVFRRRCPFLVVLLTIPGFLFGWSQLAAMIALGTLAWLRPRSAQTAVGAGLVWFSRFFLWPVDEFLALPWTAHVHDAIYGGIVAGMPVAIGLLAHVRAELSARVRELAAGRERERALHARAVRADERARLAREMHDVVSHQVSLIAVQAGALRVSVRDPDAKQVAGNIRMLSTRTLNELRELVSVLRAADEPPQPGVADLPQLLLGTDVSLRVDGPVRDLPGPVSGAVYRTVQEALTNVRKHAEGASAAVVVVSDGERVSAEVRNGAPPDRGCAGLPSGCHGLVGLRERAALLRGRFHAGPTDDGGFVVRVDFPLDAGCDGAEGTTGEAVTGEAVTGEAVTGSDPVGATGRG</sequence>
<feature type="domain" description="Signal transduction histidine kinase subgroup 3 dimerisation and phosphoacceptor" evidence="10">
    <location>
        <begin position="229"/>
        <end position="293"/>
    </location>
</feature>
<dbReference type="InterPro" id="IPR036890">
    <property type="entry name" value="HATPase_C_sf"/>
</dbReference>
<keyword evidence="8" id="KW-0902">Two-component regulatory system</keyword>
<dbReference type="InterPro" id="IPR050482">
    <property type="entry name" value="Sensor_HK_TwoCompSys"/>
</dbReference>
<keyword evidence="9" id="KW-0472">Membrane</keyword>
<feature type="transmembrane region" description="Helical" evidence="9">
    <location>
        <begin position="113"/>
        <end position="141"/>
    </location>
</feature>
<dbReference type="PANTHER" id="PTHR24421">
    <property type="entry name" value="NITRATE/NITRITE SENSOR PROTEIN NARX-RELATED"/>
    <property type="match status" value="1"/>
</dbReference>
<gene>
    <name evidence="11" type="ORF">KCV87_29495</name>
</gene>
<protein>
    <recommendedName>
        <fullName evidence="2">histidine kinase</fullName>
        <ecNumber evidence="2">2.7.13.3</ecNumber>
    </recommendedName>
</protein>
<evidence type="ECO:0000259" key="10">
    <source>
        <dbReference type="Pfam" id="PF07730"/>
    </source>
</evidence>
<dbReference type="PANTHER" id="PTHR24421:SF10">
    <property type="entry name" value="NITRATE_NITRITE SENSOR PROTEIN NARQ"/>
    <property type="match status" value="1"/>
</dbReference>
<evidence type="ECO:0000256" key="9">
    <source>
        <dbReference type="SAM" id="Phobius"/>
    </source>
</evidence>
<dbReference type="GO" id="GO:0000155">
    <property type="term" value="F:phosphorelay sensor kinase activity"/>
    <property type="evidence" value="ECO:0007669"/>
    <property type="project" value="InterPro"/>
</dbReference>
<dbReference type="GO" id="GO:0016020">
    <property type="term" value="C:membrane"/>
    <property type="evidence" value="ECO:0007669"/>
    <property type="project" value="InterPro"/>
</dbReference>
<evidence type="ECO:0000256" key="3">
    <source>
        <dbReference type="ARBA" id="ARBA00022553"/>
    </source>
</evidence>
<keyword evidence="3" id="KW-0597">Phosphoprotein</keyword>
<evidence type="ECO:0000256" key="1">
    <source>
        <dbReference type="ARBA" id="ARBA00000085"/>
    </source>
</evidence>
<keyword evidence="9" id="KW-0812">Transmembrane</keyword>
<keyword evidence="9" id="KW-1133">Transmembrane helix</keyword>
<keyword evidence="5" id="KW-0547">Nucleotide-binding</keyword>
<organism evidence="11 12">
    <name type="scientific">Actinosynnema pretiosum subsp. pretiosum</name>
    <dbReference type="NCBI Taxonomy" id="103721"/>
    <lineage>
        <taxon>Bacteria</taxon>
        <taxon>Bacillati</taxon>
        <taxon>Actinomycetota</taxon>
        <taxon>Actinomycetes</taxon>
        <taxon>Pseudonocardiales</taxon>
        <taxon>Pseudonocardiaceae</taxon>
        <taxon>Actinosynnema</taxon>
    </lineage>
</organism>
<keyword evidence="7" id="KW-0067">ATP-binding</keyword>
<name>A0AA45R383_9PSEU</name>
<dbReference type="InterPro" id="IPR011712">
    <property type="entry name" value="Sig_transdc_His_kin_sub3_dim/P"/>
</dbReference>